<comment type="caution">
    <text evidence="1">The sequence shown here is derived from an EMBL/GenBank/DDBJ whole genome shotgun (WGS) entry which is preliminary data.</text>
</comment>
<name>A0ABS6ZAM1_9ACTN</name>
<dbReference type="EMBL" id="WTFF01000191">
    <property type="protein sequence ID" value="MBW5484778.1"/>
    <property type="molecule type" value="Genomic_DNA"/>
</dbReference>
<gene>
    <name evidence="1" type="ORF">GPJ59_23575</name>
</gene>
<proteinExistence type="predicted"/>
<protein>
    <submittedName>
        <fullName evidence="1">Uncharacterized protein</fullName>
    </submittedName>
</protein>
<sequence length="91" mass="9716">MASTYAWPRGATTADSWQLESWLARHGWEVDPTVFMAGALGPAVQIRRSGGTGAEGEDGLLVLPGETVEYDGERMRIAPWDAAVPAVCAAR</sequence>
<dbReference type="RefSeq" id="WP_219669540.1">
    <property type="nucleotide sequence ID" value="NZ_WTFF01000191.1"/>
</dbReference>
<dbReference type="Proteomes" id="UP000812013">
    <property type="component" value="Unassembled WGS sequence"/>
</dbReference>
<evidence type="ECO:0000313" key="1">
    <source>
        <dbReference type="EMBL" id="MBW5484778.1"/>
    </source>
</evidence>
<evidence type="ECO:0000313" key="2">
    <source>
        <dbReference type="Proteomes" id="UP000812013"/>
    </source>
</evidence>
<accession>A0ABS6ZAM1</accession>
<organism evidence="1 2">
    <name type="scientific">Streptomyces bambusae</name>
    <dbReference type="NCBI Taxonomy" id="1550616"/>
    <lineage>
        <taxon>Bacteria</taxon>
        <taxon>Bacillati</taxon>
        <taxon>Actinomycetota</taxon>
        <taxon>Actinomycetes</taxon>
        <taxon>Kitasatosporales</taxon>
        <taxon>Streptomycetaceae</taxon>
        <taxon>Streptomyces</taxon>
    </lineage>
</organism>
<reference evidence="1 2" key="1">
    <citation type="submission" date="2019-12" db="EMBL/GenBank/DDBJ databases">
        <title>Genome sequence of Streptomyces bambusae.</title>
        <authorList>
            <person name="Bansal K."/>
            <person name="Choksket S."/>
            <person name="Korpole S."/>
            <person name="Patil P.B."/>
        </authorList>
    </citation>
    <scope>NUCLEOTIDE SEQUENCE [LARGE SCALE GENOMIC DNA]</scope>
    <source>
        <strain evidence="1 2">SK60</strain>
    </source>
</reference>
<keyword evidence="2" id="KW-1185">Reference proteome</keyword>